<name>A0ABU0IJZ0_9CAUL</name>
<comment type="caution">
    <text evidence="2">The sequence shown here is derived from an EMBL/GenBank/DDBJ whole genome shotgun (WGS) entry which is preliminary data.</text>
</comment>
<sequence length="69" mass="7555">MQFILDIIAAALVWLAAVAFGHFGIKVDLPDRHPPKAERIIERTPAPARQSARTNPDCPELKPAALKTV</sequence>
<gene>
    <name evidence="2" type="ORF">QO010_000075</name>
</gene>
<feature type="region of interest" description="Disordered" evidence="1">
    <location>
        <begin position="41"/>
        <end position="69"/>
    </location>
</feature>
<organism evidence="2 3">
    <name type="scientific">Caulobacter ginsengisoli</name>
    <dbReference type="NCBI Taxonomy" id="400775"/>
    <lineage>
        <taxon>Bacteria</taxon>
        <taxon>Pseudomonadati</taxon>
        <taxon>Pseudomonadota</taxon>
        <taxon>Alphaproteobacteria</taxon>
        <taxon>Caulobacterales</taxon>
        <taxon>Caulobacteraceae</taxon>
        <taxon>Caulobacter</taxon>
    </lineage>
</organism>
<evidence type="ECO:0000313" key="2">
    <source>
        <dbReference type="EMBL" id="MDQ0462327.1"/>
    </source>
</evidence>
<dbReference type="Proteomes" id="UP001228905">
    <property type="component" value="Unassembled WGS sequence"/>
</dbReference>
<proteinExistence type="predicted"/>
<accession>A0ABU0IJZ0</accession>
<evidence type="ECO:0000313" key="3">
    <source>
        <dbReference type="Proteomes" id="UP001228905"/>
    </source>
</evidence>
<dbReference type="RefSeq" id="WP_307344544.1">
    <property type="nucleotide sequence ID" value="NZ_JAUSVS010000001.1"/>
</dbReference>
<evidence type="ECO:0000256" key="1">
    <source>
        <dbReference type="SAM" id="MobiDB-lite"/>
    </source>
</evidence>
<protein>
    <submittedName>
        <fullName evidence="2">Uncharacterized protein</fullName>
    </submittedName>
</protein>
<reference evidence="2 3" key="1">
    <citation type="submission" date="2023-07" db="EMBL/GenBank/DDBJ databases">
        <title>Genomic Encyclopedia of Type Strains, Phase IV (KMG-IV): sequencing the most valuable type-strain genomes for metagenomic binning, comparative biology and taxonomic classification.</title>
        <authorList>
            <person name="Goeker M."/>
        </authorList>
    </citation>
    <scope>NUCLEOTIDE SEQUENCE [LARGE SCALE GENOMIC DNA]</scope>
    <source>
        <strain evidence="2 3">DSM 18695</strain>
    </source>
</reference>
<dbReference type="EMBL" id="JAUSVS010000001">
    <property type="protein sequence ID" value="MDQ0462327.1"/>
    <property type="molecule type" value="Genomic_DNA"/>
</dbReference>
<keyword evidence="3" id="KW-1185">Reference proteome</keyword>